<feature type="transmembrane region" description="Helical" evidence="6">
    <location>
        <begin position="201"/>
        <end position="220"/>
    </location>
</feature>
<evidence type="ECO:0000256" key="4">
    <source>
        <dbReference type="ARBA" id="ARBA00023136"/>
    </source>
</evidence>
<feature type="transmembrane region" description="Helical" evidence="6">
    <location>
        <begin position="232"/>
        <end position="257"/>
    </location>
</feature>
<evidence type="ECO:0000256" key="2">
    <source>
        <dbReference type="ARBA" id="ARBA00022692"/>
    </source>
</evidence>
<dbReference type="PANTHER" id="PTHR33048:SF129">
    <property type="entry name" value="INTEGRAL MEMBRANE PROTEIN-RELATED"/>
    <property type="match status" value="1"/>
</dbReference>
<evidence type="ECO:0000313" key="8">
    <source>
        <dbReference type="EMBL" id="KAF7513563.1"/>
    </source>
</evidence>
<protein>
    <recommendedName>
        <fullName evidence="7">Rhodopsin domain-containing protein</fullName>
    </recommendedName>
</protein>
<sequence>MGSSLHPPPEVIASWPRPNYVNPETQGPALTYICIGFTSVSLFLVTARIYARYLITKALGLDDLFCIISLILGTSLAVLIIIAKKEYGTGLHVWDLHISWATPNRLLIWSSEWCYVLASSSIKISILLFYKRLSQPFPVAFRIATWIGILYNIGYALGFGLALGLICRPIDAYWNQFSPQWQKDGNTFHCGREEISLPMSGALSVIGDFYSTVLPLVLVWHLKLPRGKKLALYTLFALGFLVVVAGVIRTILLNVVINRTWDPLWELDTMWIWTIVELNLAIVAASAPALKSFFQHFLIRPTASLYKRVRTPNGTTSGERDVYRMESVELCKCGEEEDKAVKIEDIGRVV</sequence>
<name>A0A8H7AQM7_9EURO</name>
<feature type="transmembrane region" description="Helical" evidence="6">
    <location>
        <begin position="269"/>
        <end position="290"/>
    </location>
</feature>
<evidence type="ECO:0000256" key="3">
    <source>
        <dbReference type="ARBA" id="ARBA00022989"/>
    </source>
</evidence>
<dbReference type="Proteomes" id="UP000606974">
    <property type="component" value="Unassembled WGS sequence"/>
</dbReference>
<comment type="caution">
    <text evidence="8">The sequence shown here is derived from an EMBL/GenBank/DDBJ whole genome shotgun (WGS) entry which is preliminary data.</text>
</comment>
<evidence type="ECO:0000313" key="9">
    <source>
        <dbReference type="Proteomes" id="UP000606974"/>
    </source>
</evidence>
<accession>A0A8H7AQM7</accession>
<comment type="similarity">
    <text evidence="5">Belongs to the SAT4 family.</text>
</comment>
<reference evidence="8" key="1">
    <citation type="submission" date="2020-02" db="EMBL/GenBank/DDBJ databases">
        <authorList>
            <person name="Palmer J.M."/>
        </authorList>
    </citation>
    <scope>NUCLEOTIDE SEQUENCE</scope>
    <source>
        <strain evidence="8">EPUS1.4</strain>
        <tissue evidence="8">Thallus</tissue>
    </source>
</reference>
<dbReference type="InterPro" id="IPR052337">
    <property type="entry name" value="SAT4-like"/>
</dbReference>
<feature type="transmembrane region" description="Helical" evidence="6">
    <location>
        <begin position="29"/>
        <end position="51"/>
    </location>
</feature>
<keyword evidence="2 6" id="KW-0812">Transmembrane</keyword>
<evidence type="ECO:0000256" key="6">
    <source>
        <dbReference type="SAM" id="Phobius"/>
    </source>
</evidence>
<feature type="transmembrane region" description="Helical" evidence="6">
    <location>
        <begin position="143"/>
        <end position="166"/>
    </location>
</feature>
<feature type="transmembrane region" description="Helical" evidence="6">
    <location>
        <begin position="63"/>
        <end position="83"/>
    </location>
</feature>
<dbReference type="InterPro" id="IPR049326">
    <property type="entry name" value="Rhodopsin_dom_fungi"/>
</dbReference>
<comment type="subcellular location">
    <subcellularLocation>
        <location evidence="1">Membrane</location>
        <topology evidence="1">Multi-pass membrane protein</topology>
    </subcellularLocation>
</comment>
<gene>
    <name evidence="8" type="ORF">GJ744_008857</name>
</gene>
<evidence type="ECO:0000256" key="1">
    <source>
        <dbReference type="ARBA" id="ARBA00004141"/>
    </source>
</evidence>
<keyword evidence="3 6" id="KW-1133">Transmembrane helix</keyword>
<evidence type="ECO:0000259" key="7">
    <source>
        <dbReference type="Pfam" id="PF20684"/>
    </source>
</evidence>
<keyword evidence="9" id="KW-1185">Reference proteome</keyword>
<dbReference type="OrthoDB" id="5329176at2759"/>
<evidence type="ECO:0000256" key="5">
    <source>
        <dbReference type="ARBA" id="ARBA00038359"/>
    </source>
</evidence>
<dbReference type="GO" id="GO:0016020">
    <property type="term" value="C:membrane"/>
    <property type="evidence" value="ECO:0007669"/>
    <property type="project" value="UniProtKB-SubCell"/>
</dbReference>
<feature type="domain" description="Rhodopsin" evidence="7">
    <location>
        <begin position="47"/>
        <end position="295"/>
    </location>
</feature>
<dbReference type="PANTHER" id="PTHR33048">
    <property type="entry name" value="PTH11-LIKE INTEGRAL MEMBRANE PROTEIN (AFU_ORTHOLOGUE AFUA_5G11245)"/>
    <property type="match status" value="1"/>
</dbReference>
<feature type="transmembrane region" description="Helical" evidence="6">
    <location>
        <begin position="106"/>
        <end position="131"/>
    </location>
</feature>
<dbReference type="Pfam" id="PF20684">
    <property type="entry name" value="Fung_rhodopsin"/>
    <property type="match status" value="1"/>
</dbReference>
<keyword evidence="4 6" id="KW-0472">Membrane</keyword>
<dbReference type="AlphaFoldDB" id="A0A8H7AQM7"/>
<organism evidence="8 9">
    <name type="scientific">Endocarpon pusillum</name>
    <dbReference type="NCBI Taxonomy" id="364733"/>
    <lineage>
        <taxon>Eukaryota</taxon>
        <taxon>Fungi</taxon>
        <taxon>Dikarya</taxon>
        <taxon>Ascomycota</taxon>
        <taxon>Pezizomycotina</taxon>
        <taxon>Eurotiomycetes</taxon>
        <taxon>Chaetothyriomycetidae</taxon>
        <taxon>Verrucariales</taxon>
        <taxon>Verrucariaceae</taxon>
        <taxon>Endocarpon</taxon>
    </lineage>
</organism>
<proteinExistence type="inferred from homology"/>
<dbReference type="EMBL" id="JAACFV010000005">
    <property type="protein sequence ID" value="KAF7513563.1"/>
    <property type="molecule type" value="Genomic_DNA"/>
</dbReference>